<reference evidence="1" key="1">
    <citation type="journal article" date="2018" name="Data Brief">
        <title>Genome sequence data from 17 accessions of Ensete ventricosum, a staple food crop for millions in Ethiopia.</title>
        <authorList>
            <person name="Yemataw Z."/>
            <person name="Muzemil S."/>
            <person name="Ambachew D."/>
            <person name="Tripathi L."/>
            <person name="Tesfaye K."/>
            <person name="Chala A."/>
            <person name="Farbos A."/>
            <person name="O'Neill P."/>
            <person name="Moore K."/>
            <person name="Grant M."/>
            <person name="Studholme D.J."/>
        </authorList>
    </citation>
    <scope>NUCLEOTIDE SEQUENCE [LARGE SCALE GENOMIC DNA]</scope>
    <source>
        <tissue evidence="1">Leaf</tissue>
    </source>
</reference>
<dbReference type="EMBL" id="KV876385">
    <property type="protein sequence ID" value="RZR74779.1"/>
    <property type="molecule type" value="Genomic_DNA"/>
</dbReference>
<sequence length="187" mass="21369">MESSICCSHGGRALVVKGTEEFEHRAKIQTMQWELAGGRPRFEQCCQELAKISLEVCHEVHREFTDRLSGARREFARRMLEVHWEFPKEIGSSSGVHRKYAGSSLKRQSDNEDYTFTDPLNENGIHNLVHKHLVPGIVPAVPFVRRVPLHCFCRVLRTNRFAATLMRVNFPQPAPSAPTFDRSTAQQ</sequence>
<accession>A0A445MKJ2</accession>
<proteinExistence type="predicted"/>
<protein>
    <submittedName>
        <fullName evidence="1">Uncharacterized protein</fullName>
    </submittedName>
</protein>
<gene>
    <name evidence="1" type="ORF">BHM03_00043065</name>
</gene>
<dbReference type="AlphaFoldDB" id="A0A445MKJ2"/>
<evidence type="ECO:0000313" key="1">
    <source>
        <dbReference type="EMBL" id="RZR74779.1"/>
    </source>
</evidence>
<organism evidence="1">
    <name type="scientific">Ensete ventricosum</name>
    <name type="common">Abyssinian banana</name>
    <name type="synonym">Musa ensete</name>
    <dbReference type="NCBI Taxonomy" id="4639"/>
    <lineage>
        <taxon>Eukaryota</taxon>
        <taxon>Viridiplantae</taxon>
        <taxon>Streptophyta</taxon>
        <taxon>Embryophyta</taxon>
        <taxon>Tracheophyta</taxon>
        <taxon>Spermatophyta</taxon>
        <taxon>Magnoliopsida</taxon>
        <taxon>Liliopsida</taxon>
        <taxon>Zingiberales</taxon>
        <taxon>Musaceae</taxon>
        <taxon>Ensete</taxon>
    </lineage>
</organism>
<name>A0A445MKJ2_ENSVE</name>
<dbReference type="Proteomes" id="UP000290560">
    <property type="component" value="Unassembled WGS sequence"/>
</dbReference>